<keyword evidence="2" id="KW-1133">Transmembrane helix</keyword>
<evidence type="ECO:0000313" key="3">
    <source>
        <dbReference type="EMBL" id="CAD8858518.1"/>
    </source>
</evidence>
<feature type="transmembrane region" description="Helical" evidence="2">
    <location>
        <begin position="86"/>
        <end position="107"/>
    </location>
</feature>
<dbReference type="AlphaFoldDB" id="A0A7S1ALQ0"/>
<sequence length="552" mass="60154">MGLSDSIKTRSPARTVKFGEMQGQLLAATINFLHRHIKEGPQVYEQMDENWVTRLFYEKQYHGKEDLSPSFIESVDDCSVVHISSFILSILHQGIFGVSGLIISVFYLSRFNDVNGTMLHMYTWRPLFITALLLADKMWEDKPMRTSSLAKLFPVLSNAELLNLEETFLCEIGFRLLVLPGDFVAFCEQLLTENVDPQVTSCVGESEYFASLGGALSLEGPVVKEPGCHLHDVLVPEVSPSNLPGLRARVMDRRSYGRKSLAEHASEKGSRSVGCAQPRRTFASQSGTQLTVSRPGAPSPSARRLASEKATSPASVRVHLQATGSAVPGSVDTSRSRVTSKTGKAQQLKSPSPERVVGSPEIRRQGSPLRLQAGTRVNGTSKAGGPRRQPMSSLCTGSREERSPCKHSVSSPLLDTDQCTSAPTSSQSAASLPAVELGFQRKEVVAQVVPRRSPVGAHWSSTGVTLGVKTSLLPTQQVHRTRVQGSPLRHEDTVSSPKPSFSVKILPSRSSPSRRPSEARSPRIQDQSDFLTRGRSVSLFSKCPVEVALSRS</sequence>
<keyword evidence="2" id="KW-0472">Membrane</keyword>
<evidence type="ECO:0000256" key="2">
    <source>
        <dbReference type="SAM" id="Phobius"/>
    </source>
</evidence>
<dbReference type="InterPro" id="IPR013922">
    <property type="entry name" value="Cyclin_PHO80-like"/>
</dbReference>
<dbReference type="InterPro" id="IPR036915">
    <property type="entry name" value="Cyclin-like_sf"/>
</dbReference>
<dbReference type="PANTHER" id="PTHR15615:SF108">
    <property type="entry name" value="PROTEIN CNPPD1"/>
    <property type="match status" value="1"/>
</dbReference>
<keyword evidence="2" id="KW-0812">Transmembrane</keyword>
<accession>A0A7S1ALQ0</accession>
<organism evidence="3">
    <name type="scientific">Noctiluca scintillans</name>
    <name type="common">Sea sparkle</name>
    <name type="synonym">Red tide dinoflagellate</name>
    <dbReference type="NCBI Taxonomy" id="2966"/>
    <lineage>
        <taxon>Eukaryota</taxon>
        <taxon>Sar</taxon>
        <taxon>Alveolata</taxon>
        <taxon>Dinophyceae</taxon>
        <taxon>Noctilucales</taxon>
        <taxon>Noctilucaceae</taxon>
        <taxon>Noctiluca</taxon>
    </lineage>
</organism>
<evidence type="ECO:0000256" key="1">
    <source>
        <dbReference type="SAM" id="MobiDB-lite"/>
    </source>
</evidence>
<dbReference type="SUPFAM" id="SSF47954">
    <property type="entry name" value="Cyclin-like"/>
    <property type="match status" value="1"/>
</dbReference>
<proteinExistence type="predicted"/>
<dbReference type="PANTHER" id="PTHR15615">
    <property type="match status" value="1"/>
</dbReference>
<evidence type="ECO:0008006" key="4">
    <source>
        <dbReference type="Google" id="ProtNLM"/>
    </source>
</evidence>
<feature type="compositionally biased region" description="Polar residues" evidence="1">
    <location>
        <begin position="282"/>
        <end position="292"/>
    </location>
</feature>
<dbReference type="EMBL" id="HBFQ01046193">
    <property type="protein sequence ID" value="CAD8858518.1"/>
    <property type="molecule type" value="Transcribed_RNA"/>
</dbReference>
<gene>
    <name evidence="3" type="ORF">NSCI0253_LOCUS32872</name>
</gene>
<reference evidence="3" key="1">
    <citation type="submission" date="2021-01" db="EMBL/GenBank/DDBJ databases">
        <authorList>
            <person name="Corre E."/>
            <person name="Pelletier E."/>
            <person name="Niang G."/>
            <person name="Scheremetjew M."/>
            <person name="Finn R."/>
            <person name="Kale V."/>
            <person name="Holt S."/>
            <person name="Cochrane G."/>
            <person name="Meng A."/>
            <person name="Brown T."/>
            <person name="Cohen L."/>
        </authorList>
    </citation>
    <scope>NUCLEOTIDE SEQUENCE</scope>
</reference>
<feature type="region of interest" description="Disordered" evidence="1">
    <location>
        <begin position="257"/>
        <end position="426"/>
    </location>
</feature>
<name>A0A7S1ALQ0_NOCSC</name>
<dbReference type="Gene3D" id="1.10.472.10">
    <property type="entry name" value="Cyclin-like"/>
    <property type="match status" value="1"/>
</dbReference>
<feature type="region of interest" description="Disordered" evidence="1">
    <location>
        <begin position="478"/>
        <end position="529"/>
    </location>
</feature>
<feature type="compositionally biased region" description="Polar residues" evidence="1">
    <location>
        <begin position="408"/>
        <end position="419"/>
    </location>
</feature>
<protein>
    <recommendedName>
        <fullName evidence="4">Cyclin N-terminal domain-containing protein</fullName>
    </recommendedName>
</protein>
<feature type="compositionally biased region" description="Basic and acidic residues" evidence="1">
    <location>
        <begin position="257"/>
        <end position="270"/>
    </location>
</feature>
<dbReference type="GO" id="GO:0019901">
    <property type="term" value="F:protein kinase binding"/>
    <property type="evidence" value="ECO:0007669"/>
    <property type="project" value="InterPro"/>
</dbReference>
<feature type="compositionally biased region" description="Polar residues" evidence="1">
    <location>
        <begin position="331"/>
        <end position="350"/>
    </location>
</feature>